<sequence length="219" mass="25161">MEIKVLDPFKDSKPSWLGLEDPNKNMVRKVFQLITPDNVGSKHMMAGLTVFEPGEASSLHNHDNSEELNVVIKGSGEVVDDKGNKRSFKENDYMFIPEGEFHQHVNNGDEPLWLLWCYSLKASCLRTKPSFLKRVGKCMQPNLNKMLSTLGYDALNQIFDIQQENLSEFKKRKLVKLAIRQESEGQIKDRVLHILKTKEDEQEKVKLLLDLETDNNESS</sequence>
<feature type="domain" description="Cupin type-2" evidence="2">
    <location>
        <begin position="48"/>
        <end position="117"/>
    </location>
</feature>
<dbReference type="Pfam" id="PF07883">
    <property type="entry name" value="Cupin_2"/>
    <property type="match status" value="1"/>
</dbReference>
<dbReference type="Proteomes" id="UP000830326">
    <property type="component" value="Chromosome"/>
</dbReference>
<dbReference type="PANTHER" id="PTHR35848">
    <property type="entry name" value="OXALATE-BINDING PROTEIN"/>
    <property type="match status" value="1"/>
</dbReference>
<name>A0ABY4H5U5_9BACI</name>
<dbReference type="PANTHER" id="PTHR35848:SF6">
    <property type="entry name" value="CUPIN TYPE-2 DOMAIN-CONTAINING PROTEIN"/>
    <property type="match status" value="1"/>
</dbReference>
<evidence type="ECO:0000313" key="3">
    <source>
        <dbReference type="EMBL" id="UOR10221.1"/>
    </source>
</evidence>
<evidence type="ECO:0000259" key="2">
    <source>
        <dbReference type="Pfam" id="PF07883"/>
    </source>
</evidence>
<dbReference type="Gene3D" id="2.60.120.10">
    <property type="entry name" value="Jelly Rolls"/>
    <property type="match status" value="1"/>
</dbReference>
<proteinExistence type="predicted"/>
<dbReference type="InterPro" id="IPR013096">
    <property type="entry name" value="Cupin_2"/>
</dbReference>
<accession>A0ABY4H5U5</accession>
<evidence type="ECO:0000313" key="4">
    <source>
        <dbReference type="Proteomes" id="UP000830326"/>
    </source>
</evidence>
<keyword evidence="4" id="KW-1185">Reference proteome</keyword>
<protein>
    <submittedName>
        <fullName evidence="3">Cupin domain-containing protein</fullName>
    </submittedName>
</protein>
<organism evidence="3 4">
    <name type="scientific">Halobacillus amylolyticus</name>
    <dbReference type="NCBI Taxonomy" id="2932259"/>
    <lineage>
        <taxon>Bacteria</taxon>
        <taxon>Bacillati</taxon>
        <taxon>Bacillota</taxon>
        <taxon>Bacilli</taxon>
        <taxon>Bacillales</taxon>
        <taxon>Bacillaceae</taxon>
        <taxon>Halobacillus</taxon>
    </lineage>
</organism>
<dbReference type="CDD" id="cd02208">
    <property type="entry name" value="cupin_RmlC-like"/>
    <property type="match status" value="1"/>
</dbReference>
<dbReference type="RefSeq" id="WP_245029219.1">
    <property type="nucleotide sequence ID" value="NZ_CP095075.1"/>
</dbReference>
<dbReference type="EMBL" id="CP095075">
    <property type="protein sequence ID" value="UOR10221.1"/>
    <property type="molecule type" value="Genomic_DNA"/>
</dbReference>
<dbReference type="InterPro" id="IPR011051">
    <property type="entry name" value="RmlC_Cupin_sf"/>
</dbReference>
<gene>
    <name evidence="3" type="ORF">MUO15_10855</name>
</gene>
<dbReference type="InterPro" id="IPR051610">
    <property type="entry name" value="GPI/OXD"/>
</dbReference>
<dbReference type="InterPro" id="IPR014710">
    <property type="entry name" value="RmlC-like_jellyroll"/>
</dbReference>
<keyword evidence="1" id="KW-0479">Metal-binding</keyword>
<dbReference type="SUPFAM" id="SSF51182">
    <property type="entry name" value="RmlC-like cupins"/>
    <property type="match status" value="1"/>
</dbReference>
<evidence type="ECO:0000256" key="1">
    <source>
        <dbReference type="ARBA" id="ARBA00022723"/>
    </source>
</evidence>
<reference evidence="3" key="1">
    <citation type="submission" date="2022-04" db="EMBL/GenBank/DDBJ databases">
        <title>Halobacillus sp. isolated from saltern.</title>
        <authorList>
            <person name="Won M."/>
            <person name="Lee C.-M."/>
            <person name="Woen H.-Y."/>
            <person name="Kwon S.-W."/>
        </authorList>
    </citation>
    <scope>NUCLEOTIDE SEQUENCE</scope>
    <source>
        <strain evidence="3">SSHM10-5</strain>
    </source>
</reference>